<proteinExistence type="predicted"/>
<evidence type="ECO:0000259" key="1">
    <source>
        <dbReference type="SMART" id="SM00905"/>
    </source>
</evidence>
<evidence type="ECO:0000313" key="2">
    <source>
        <dbReference type="EMBL" id="MBD1422086.1"/>
    </source>
</evidence>
<dbReference type="SMART" id="SM00905">
    <property type="entry name" value="FolB"/>
    <property type="match status" value="1"/>
</dbReference>
<accession>A0ABR7XSE1</accession>
<evidence type="ECO:0000313" key="3">
    <source>
        <dbReference type="Proteomes" id="UP000651112"/>
    </source>
</evidence>
<protein>
    <submittedName>
        <fullName evidence="2">Dihydroneopterin aldolase</fullName>
    </submittedName>
</protein>
<gene>
    <name evidence="2" type="ORF">H8B21_10935</name>
</gene>
<dbReference type="SUPFAM" id="SSF55620">
    <property type="entry name" value="Tetrahydrobiopterin biosynthesis enzymes-like"/>
    <property type="match status" value="1"/>
</dbReference>
<dbReference type="NCBIfam" id="TIGR00526">
    <property type="entry name" value="folB_dom"/>
    <property type="match status" value="1"/>
</dbReference>
<dbReference type="InterPro" id="IPR043133">
    <property type="entry name" value="GTP-CH-I_C/QueF"/>
</dbReference>
<organism evidence="2 3">
    <name type="scientific">Sphingobacterium chuzhouense</name>
    <dbReference type="NCBI Taxonomy" id="1742264"/>
    <lineage>
        <taxon>Bacteria</taxon>
        <taxon>Pseudomonadati</taxon>
        <taxon>Bacteroidota</taxon>
        <taxon>Sphingobacteriia</taxon>
        <taxon>Sphingobacteriales</taxon>
        <taxon>Sphingobacteriaceae</taxon>
        <taxon>Sphingobacterium</taxon>
    </lineage>
</organism>
<dbReference type="Proteomes" id="UP000651112">
    <property type="component" value="Unassembled WGS sequence"/>
</dbReference>
<dbReference type="RefSeq" id="WP_190313781.1">
    <property type="nucleotide sequence ID" value="NZ_JACNYL010000002.1"/>
</dbReference>
<name>A0ABR7XSE1_9SPHI</name>
<dbReference type="InterPro" id="IPR006157">
    <property type="entry name" value="FolB_dom"/>
</dbReference>
<keyword evidence="3" id="KW-1185">Reference proteome</keyword>
<dbReference type="EMBL" id="JACNYL010000002">
    <property type="protein sequence ID" value="MBD1422086.1"/>
    <property type="molecule type" value="Genomic_DNA"/>
</dbReference>
<dbReference type="Pfam" id="PF02152">
    <property type="entry name" value="FolB"/>
    <property type="match status" value="1"/>
</dbReference>
<dbReference type="Gene3D" id="3.30.1130.10">
    <property type="match status" value="1"/>
</dbReference>
<comment type="caution">
    <text evidence="2">The sequence shown here is derived from an EMBL/GenBank/DDBJ whole genome shotgun (WGS) entry which is preliminary data.</text>
</comment>
<feature type="domain" description="Dihydroneopterin aldolase/epimerase" evidence="1">
    <location>
        <begin position="8"/>
        <end position="119"/>
    </location>
</feature>
<sequence length="121" mass="14074">MGSVIQEVALRNVRFFSPIGYYEEERILGNEFFVDVSVYFPFRNPDAEDLMNTINYEELYQLTCAVMKKERKLLESAAEELLSDVQARYGFLNEVRVSIRKITPPFGHDEVQTVVSLHYKA</sequence>
<reference evidence="2 3" key="1">
    <citation type="submission" date="2020-08" db="EMBL/GenBank/DDBJ databases">
        <title>Sphingobacterium sp. DN00404 isolated from aquaculture water.</title>
        <authorList>
            <person name="Zhang M."/>
        </authorList>
    </citation>
    <scope>NUCLEOTIDE SEQUENCE [LARGE SCALE GENOMIC DNA]</scope>
    <source>
        <strain evidence="2 3">KCTC 42746</strain>
    </source>
</reference>